<dbReference type="PANTHER" id="PTHR16719:SF0">
    <property type="entry name" value="CYTOCHROME C OXIDASE COPPER CHAPERONE"/>
    <property type="match status" value="1"/>
</dbReference>
<dbReference type="PANTHER" id="PTHR16719">
    <property type="entry name" value="CYTOCHROME C OXIDASE COPPER CHAPERONE"/>
    <property type="match status" value="1"/>
</dbReference>
<evidence type="ECO:0000313" key="10">
    <source>
        <dbReference type="Proteomes" id="UP000837801"/>
    </source>
</evidence>
<keyword evidence="10" id="KW-1185">Reference proteome</keyword>
<evidence type="ECO:0000256" key="2">
    <source>
        <dbReference type="ARBA" id="ARBA00009241"/>
    </source>
</evidence>
<evidence type="ECO:0000256" key="5">
    <source>
        <dbReference type="ARBA" id="ARBA00023128"/>
    </source>
</evidence>
<keyword evidence="3 8" id="KW-0479">Metal-binding</keyword>
<evidence type="ECO:0000256" key="6">
    <source>
        <dbReference type="ARBA" id="ARBA00023157"/>
    </source>
</evidence>
<dbReference type="Proteomes" id="UP000837801">
    <property type="component" value="Unassembled WGS sequence"/>
</dbReference>
<dbReference type="AlphaFoldDB" id="A0A9P0QVA3"/>
<evidence type="ECO:0000256" key="3">
    <source>
        <dbReference type="ARBA" id="ARBA00022723"/>
    </source>
</evidence>
<keyword evidence="4 8" id="KW-0186">Copper</keyword>
<dbReference type="GO" id="GO:0005507">
    <property type="term" value="F:copper ion binding"/>
    <property type="evidence" value="ECO:0007669"/>
    <property type="project" value="InterPro"/>
</dbReference>
<comment type="similarity">
    <text evidence="2">Belongs to the COX17 family.</text>
</comment>
<dbReference type="InterPro" id="IPR007745">
    <property type="entry name" value="Cyt_c_oxidase_Cu-chaperone"/>
</dbReference>
<comment type="caution">
    <text evidence="9">The sequence shown here is derived from an EMBL/GenBank/DDBJ whole genome shotgun (WGS) entry which is preliminary data.</text>
</comment>
<keyword evidence="6" id="KW-1015">Disulfide bond</keyword>
<keyword evidence="7" id="KW-0143">Chaperone</keyword>
<dbReference type="GO" id="GO:0016531">
    <property type="term" value="F:copper chaperone activity"/>
    <property type="evidence" value="ECO:0007669"/>
    <property type="project" value="InterPro"/>
</dbReference>
<reference evidence="9" key="1">
    <citation type="submission" date="2022-03" db="EMBL/GenBank/DDBJ databases">
        <authorList>
            <person name="Legras J.-L."/>
            <person name="Devillers H."/>
            <person name="Grondin C."/>
        </authorList>
    </citation>
    <scope>NUCLEOTIDE SEQUENCE</scope>
    <source>
        <strain evidence="9">CLIB 1423</strain>
    </source>
</reference>
<dbReference type="OrthoDB" id="1915887at2759"/>
<dbReference type="SUPFAM" id="SSF47072">
    <property type="entry name" value="Cysteine alpha-hairpin motif"/>
    <property type="match status" value="1"/>
</dbReference>
<dbReference type="InterPro" id="IPR009069">
    <property type="entry name" value="Cys_alpha_HP_mot_SF"/>
</dbReference>
<dbReference type="PROSITE" id="PS51808">
    <property type="entry name" value="CHCH"/>
    <property type="match status" value="1"/>
</dbReference>
<dbReference type="EMBL" id="CAKXYY010000027">
    <property type="protein sequence ID" value="CAH2355482.1"/>
    <property type="molecule type" value="Genomic_DNA"/>
</dbReference>
<gene>
    <name evidence="9" type="ORF">CLIB1423_27S00606</name>
</gene>
<evidence type="ECO:0000313" key="9">
    <source>
        <dbReference type="EMBL" id="CAH2355482.1"/>
    </source>
</evidence>
<name>A0A9P0QVA3_9ASCO</name>
<evidence type="ECO:0000256" key="1">
    <source>
        <dbReference type="ARBA" id="ARBA00004569"/>
    </source>
</evidence>
<evidence type="ECO:0000256" key="4">
    <source>
        <dbReference type="ARBA" id="ARBA00023008"/>
    </source>
</evidence>
<evidence type="ECO:0000256" key="8">
    <source>
        <dbReference type="PIRSR" id="PIRSR607745-1"/>
    </source>
</evidence>
<dbReference type="GO" id="GO:0033617">
    <property type="term" value="P:mitochondrial respiratory chain complex IV assembly"/>
    <property type="evidence" value="ECO:0007669"/>
    <property type="project" value="TreeGrafter"/>
</dbReference>
<dbReference type="GO" id="GO:0005758">
    <property type="term" value="C:mitochondrial intermembrane space"/>
    <property type="evidence" value="ECO:0007669"/>
    <property type="project" value="UniProtKB-SubCell"/>
</dbReference>
<sequence length="79" mass="9119">MALFHQVCLFRCIKPKTKPKMSEVEKKECPVKPKPCCVCLDEKKLRDECLLFNGQEGGKCNELIGKYKECMKGFGFETR</sequence>
<evidence type="ECO:0000256" key="7">
    <source>
        <dbReference type="ARBA" id="ARBA00023186"/>
    </source>
</evidence>
<dbReference type="Pfam" id="PF05051">
    <property type="entry name" value="COX17"/>
    <property type="match status" value="1"/>
</dbReference>
<accession>A0A9P0QVA3</accession>
<protein>
    <submittedName>
        <fullName evidence="9">Cytochrome c oxidase copper chaperone</fullName>
    </submittedName>
</protein>
<feature type="binding site" evidence="8">
    <location>
        <position position="36"/>
    </location>
    <ligand>
        <name>Cu cation</name>
        <dbReference type="ChEBI" id="CHEBI:23378"/>
    </ligand>
</feature>
<proteinExistence type="inferred from homology"/>
<organism evidence="9 10">
    <name type="scientific">[Candida] railenensis</name>
    <dbReference type="NCBI Taxonomy" id="45579"/>
    <lineage>
        <taxon>Eukaryota</taxon>
        <taxon>Fungi</taxon>
        <taxon>Dikarya</taxon>
        <taxon>Ascomycota</taxon>
        <taxon>Saccharomycotina</taxon>
        <taxon>Pichiomycetes</taxon>
        <taxon>Debaryomycetaceae</taxon>
        <taxon>Kurtzmaniella</taxon>
    </lineage>
</organism>
<comment type="subcellular location">
    <subcellularLocation>
        <location evidence="1">Mitochondrion intermembrane space</location>
    </subcellularLocation>
</comment>
<feature type="binding site" evidence="8">
    <location>
        <position position="37"/>
    </location>
    <ligand>
        <name>Cu cation</name>
        <dbReference type="ChEBI" id="CHEBI:23378"/>
    </ligand>
</feature>
<dbReference type="Gene3D" id="1.10.287.1130">
    <property type="entry name" value="CytochromE C oxidase copper chaperone"/>
    <property type="match status" value="1"/>
</dbReference>
<keyword evidence="5" id="KW-0496">Mitochondrion</keyword>